<name>A0A914QB17_9BILA</name>
<proteinExistence type="predicted"/>
<evidence type="ECO:0000313" key="1">
    <source>
        <dbReference type="Proteomes" id="UP000887578"/>
    </source>
</evidence>
<organism evidence="1 2">
    <name type="scientific">Panagrolaimus davidi</name>
    <dbReference type="NCBI Taxonomy" id="227884"/>
    <lineage>
        <taxon>Eukaryota</taxon>
        <taxon>Metazoa</taxon>
        <taxon>Ecdysozoa</taxon>
        <taxon>Nematoda</taxon>
        <taxon>Chromadorea</taxon>
        <taxon>Rhabditida</taxon>
        <taxon>Tylenchina</taxon>
        <taxon>Panagrolaimomorpha</taxon>
        <taxon>Panagrolaimoidea</taxon>
        <taxon>Panagrolaimidae</taxon>
        <taxon>Panagrolaimus</taxon>
    </lineage>
</organism>
<dbReference type="WBParaSite" id="PDA_v2.g28385.t1">
    <property type="protein sequence ID" value="PDA_v2.g28385.t1"/>
    <property type="gene ID" value="PDA_v2.g28385"/>
</dbReference>
<reference evidence="2" key="1">
    <citation type="submission" date="2022-11" db="UniProtKB">
        <authorList>
            <consortium name="WormBaseParasite"/>
        </authorList>
    </citation>
    <scope>IDENTIFICATION</scope>
</reference>
<accession>A0A914QB17</accession>
<dbReference type="AlphaFoldDB" id="A0A914QB17"/>
<evidence type="ECO:0000313" key="2">
    <source>
        <dbReference type="WBParaSite" id="PDA_v2.g28385.t1"/>
    </source>
</evidence>
<keyword evidence="1" id="KW-1185">Reference proteome</keyword>
<protein>
    <submittedName>
        <fullName evidence="2">Uncharacterized protein</fullName>
    </submittedName>
</protein>
<sequence length="110" mass="12557">MDGKVFAFDYITNIIKVVEDRRIFYKIFVNRFPCSFNQTYLNKNNHVKINSARLYQAPIFTVDNDDEINNNTLSGGEGEGAQDEFTWKEKGCGVSSSDTQSPVSILLIMY</sequence>
<dbReference type="Proteomes" id="UP000887578">
    <property type="component" value="Unplaced"/>
</dbReference>